<dbReference type="CDD" id="cd06577">
    <property type="entry name" value="PASTA_pknB"/>
    <property type="match status" value="1"/>
</dbReference>
<protein>
    <submittedName>
        <fullName evidence="4">PASTA domain-containing protein</fullName>
    </submittedName>
</protein>
<dbReference type="PROSITE" id="PS51178">
    <property type="entry name" value="PASTA"/>
    <property type="match status" value="1"/>
</dbReference>
<dbReference type="Proteomes" id="UP000287547">
    <property type="component" value="Unassembled WGS sequence"/>
</dbReference>
<keyword evidence="2" id="KW-0472">Membrane</keyword>
<proteinExistence type="predicted"/>
<comment type="caution">
    <text evidence="4">The sequence shown here is derived from an EMBL/GenBank/DDBJ whole genome shotgun (WGS) entry which is preliminary data.</text>
</comment>
<evidence type="ECO:0000256" key="2">
    <source>
        <dbReference type="SAM" id="Phobius"/>
    </source>
</evidence>
<evidence type="ECO:0000256" key="1">
    <source>
        <dbReference type="SAM" id="MobiDB-lite"/>
    </source>
</evidence>
<gene>
    <name evidence="4" type="ORF">DMH04_32455</name>
</gene>
<feature type="transmembrane region" description="Helical" evidence="2">
    <location>
        <begin position="16"/>
        <end position="35"/>
    </location>
</feature>
<evidence type="ECO:0000313" key="4">
    <source>
        <dbReference type="EMBL" id="RSM78988.1"/>
    </source>
</evidence>
<accession>A0A428Z1T4</accession>
<organism evidence="4 5">
    <name type="scientific">Kibdelosporangium aridum</name>
    <dbReference type="NCBI Taxonomy" id="2030"/>
    <lineage>
        <taxon>Bacteria</taxon>
        <taxon>Bacillati</taxon>
        <taxon>Actinomycetota</taxon>
        <taxon>Actinomycetes</taxon>
        <taxon>Pseudonocardiales</taxon>
        <taxon>Pseudonocardiaceae</taxon>
        <taxon>Kibdelosporangium</taxon>
    </lineage>
</organism>
<dbReference type="AlphaFoldDB" id="A0A428Z1T4"/>
<feature type="compositionally biased region" description="Gly residues" evidence="1">
    <location>
        <begin position="65"/>
        <end position="78"/>
    </location>
</feature>
<dbReference type="Gene3D" id="3.30.10.20">
    <property type="match status" value="1"/>
</dbReference>
<evidence type="ECO:0000313" key="5">
    <source>
        <dbReference type="Proteomes" id="UP000287547"/>
    </source>
</evidence>
<sequence length="170" mass="16823">MSAIRADTASVVEKRGLAVVGIVLAVSGGLGIWLVNGPLTEVAPASTVEPVVTTTVTSSADPDDPGGGAGSNAGGGGPAKTTTSPRPSKPSLTTTTTTPPVATTKPTLAVPDVTGKEAETAKLELEDLGYKVQMVVTEAGGPRNTVTKTKPPAGTKATLGSTVTVYLTKG</sequence>
<evidence type="ECO:0000259" key="3">
    <source>
        <dbReference type="PROSITE" id="PS51178"/>
    </source>
</evidence>
<dbReference type="Pfam" id="PF03793">
    <property type="entry name" value="PASTA"/>
    <property type="match status" value="1"/>
</dbReference>
<reference evidence="4 5" key="1">
    <citation type="submission" date="2018-05" db="EMBL/GenBank/DDBJ databases">
        <title>Evolution of GPA BGCs.</title>
        <authorList>
            <person name="Waglechner N."/>
            <person name="Wright G.D."/>
        </authorList>
    </citation>
    <scope>NUCLEOTIDE SEQUENCE [LARGE SCALE GENOMIC DNA]</scope>
    <source>
        <strain evidence="4 5">A82846</strain>
    </source>
</reference>
<feature type="domain" description="PASTA" evidence="3">
    <location>
        <begin position="104"/>
        <end position="169"/>
    </location>
</feature>
<keyword evidence="2" id="KW-1133">Transmembrane helix</keyword>
<dbReference type="SUPFAM" id="SSF54184">
    <property type="entry name" value="Penicillin-binding protein 2x (pbp-2x), c-terminal domain"/>
    <property type="match status" value="1"/>
</dbReference>
<name>A0A428Z1T4_KIBAR</name>
<keyword evidence="2" id="KW-0812">Transmembrane</keyword>
<feature type="region of interest" description="Disordered" evidence="1">
    <location>
        <begin position="55"/>
        <end position="107"/>
    </location>
</feature>
<feature type="compositionally biased region" description="Low complexity" evidence="1">
    <location>
        <begin position="79"/>
        <end position="107"/>
    </location>
</feature>
<dbReference type="EMBL" id="QHKI01000034">
    <property type="protein sequence ID" value="RSM78988.1"/>
    <property type="molecule type" value="Genomic_DNA"/>
</dbReference>
<dbReference type="InterPro" id="IPR005543">
    <property type="entry name" value="PASTA_dom"/>
</dbReference>
<dbReference type="SMART" id="SM00740">
    <property type="entry name" value="PASTA"/>
    <property type="match status" value="1"/>
</dbReference>